<dbReference type="EMBL" id="QQWO01000001">
    <property type="protein sequence ID" value="RSV07991.1"/>
    <property type="molecule type" value="Genomic_DNA"/>
</dbReference>
<dbReference type="STRING" id="93064.BRX40_05580"/>
<keyword evidence="4" id="KW-1185">Reference proteome</keyword>
<dbReference type="RefSeq" id="WP_075150947.1">
    <property type="nucleotide sequence ID" value="NZ_CP018820.1"/>
</dbReference>
<dbReference type="Proteomes" id="UP000185161">
    <property type="component" value="Chromosome"/>
</dbReference>
<evidence type="ECO:0000313" key="2">
    <source>
        <dbReference type="EMBL" id="APR51976.1"/>
    </source>
</evidence>
<gene>
    <name evidence="2" type="ORF">BRX40_05580</name>
    <name evidence="3" type="ORF">CA257_00430</name>
</gene>
<protein>
    <submittedName>
        <fullName evidence="2">Uncharacterized protein</fullName>
    </submittedName>
</protein>
<sequence>MLIDTLHLCAAFGWQVKATCQTRGCGHRAVFEQIGLWWHFERKGWDDRFQAAQRRFRCTRCQQKRALIEPVHEPITNARYPQPPAHDLHRARNRLR</sequence>
<dbReference type="Proteomes" id="UP000286681">
    <property type="component" value="Unassembled WGS sequence"/>
</dbReference>
<dbReference type="EMBL" id="CP018820">
    <property type="protein sequence ID" value="APR51976.1"/>
    <property type="molecule type" value="Genomic_DNA"/>
</dbReference>
<reference evidence="4" key="2">
    <citation type="submission" date="2016-12" db="EMBL/GenBank/DDBJ databases">
        <title>Whole genome sequencing of Sphingomonas sp. ABOJV.</title>
        <authorList>
            <person name="Conlan S."/>
            <person name="Thomas P.J."/>
            <person name="Mullikin J."/>
            <person name="Palmore T.N."/>
            <person name="Frank K.M."/>
            <person name="Segre J.A."/>
        </authorList>
    </citation>
    <scope>NUCLEOTIDE SEQUENCE [LARGE SCALE GENOMIC DNA]</scope>
    <source>
        <strain evidence="4">ABOJV</strain>
    </source>
</reference>
<dbReference type="OrthoDB" id="7506225at2"/>
<dbReference type="GeneID" id="44132026"/>
<name>A0A1L6J822_9SPHN</name>
<evidence type="ECO:0000313" key="5">
    <source>
        <dbReference type="Proteomes" id="UP000286681"/>
    </source>
</evidence>
<evidence type="ECO:0000313" key="4">
    <source>
        <dbReference type="Proteomes" id="UP000185161"/>
    </source>
</evidence>
<accession>A0A1L6J822</accession>
<evidence type="ECO:0000256" key="1">
    <source>
        <dbReference type="SAM" id="MobiDB-lite"/>
    </source>
</evidence>
<evidence type="ECO:0000313" key="3">
    <source>
        <dbReference type="EMBL" id="RSV07991.1"/>
    </source>
</evidence>
<organism evidence="2 4">
    <name type="scientific">Sphingomonas koreensis</name>
    <dbReference type="NCBI Taxonomy" id="93064"/>
    <lineage>
        <taxon>Bacteria</taxon>
        <taxon>Pseudomonadati</taxon>
        <taxon>Pseudomonadota</taxon>
        <taxon>Alphaproteobacteria</taxon>
        <taxon>Sphingomonadales</taxon>
        <taxon>Sphingomonadaceae</taxon>
        <taxon>Sphingomonas</taxon>
    </lineage>
</organism>
<dbReference type="KEGG" id="skr:BRX40_05580"/>
<proteinExistence type="predicted"/>
<feature type="region of interest" description="Disordered" evidence="1">
    <location>
        <begin position="72"/>
        <end position="96"/>
    </location>
</feature>
<reference evidence="2" key="1">
    <citation type="submission" date="2016-12" db="EMBL/GenBank/DDBJ databases">
        <title>Whole genome sequencing of Sphingomonas koreensis.</title>
        <authorList>
            <person name="Conlan S."/>
            <person name="Thomas P.J."/>
            <person name="Mullikin J."/>
            <person name="Palmore T.N."/>
            <person name="Frank K.M."/>
            <person name="Segre J.A."/>
        </authorList>
    </citation>
    <scope>NUCLEOTIDE SEQUENCE</scope>
    <source>
        <strain evidence="2">ABOJV</strain>
    </source>
</reference>
<reference evidence="3 5" key="3">
    <citation type="submission" date="2018-07" db="EMBL/GenBank/DDBJ databases">
        <title>Genomic and Epidemiologic Investigation of an Indolent Hospital Outbreak.</title>
        <authorList>
            <person name="Johnson R.C."/>
            <person name="Deming C."/>
            <person name="Conlan S."/>
            <person name="Zellmer C.J."/>
            <person name="Michelin A.V."/>
            <person name="Lee-Lin S."/>
            <person name="Thomas P.J."/>
            <person name="Park M."/>
            <person name="Weingarten R.A."/>
            <person name="Less J."/>
            <person name="Dekker J.P."/>
            <person name="Frank K.M."/>
            <person name="Musser K.A."/>
            <person name="Mcquiston J.R."/>
            <person name="Henderson D.K."/>
            <person name="Lau A.F."/>
            <person name="Palmore T.N."/>
            <person name="Segre J.A."/>
        </authorList>
    </citation>
    <scope>NUCLEOTIDE SEQUENCE [LARGE SCALE GENOMIC DNA]</scope>
    <source>
        <strain evidence="3 5">SK-NIH.Env10_0317</strain>
    </source>
</reference>
<dbReference type="AlphaFoldDB" id="A0A1L6J822"/>